<dbReference type="GO" id="GO:0030170">
    <property type="term" value="F:pyridoxal phosphate binding"/>
    <property type="evidence" value="ECO:0007669"/>
    <property type="project" value="InterPro"/>
</dbReference>
<dbReference type="InterPro" id="IPR015421">
    <property type="entry name" value="PyrdxlP-dep_Trfase_major"/>
</dbReference>
<comment type="cofactor">
    <cofactor evidence="1">
        <name>pyridoxal 5'-phosphate</name>
        <dbReference type="ChEBI" id="CHEBI:597326"/>
    </cofactor>
</comment>
<keyword evidence="4" id="KW-0456">Lyase</keyword>
<evidence type="ECO:0000313" key="8">
    <source>
        <dbReference type="Proteomes" id="UP001209318"/>
    </source>
</evidence>
<dbReference type="InterPro" id="IPR015424">
    <property type="entry name" value="PyrdxlP-dep_Trfase"/>
</dbReference>
<dbReference type="NCBIfam" id="TIGR04350">
    <property type="entry name" value="C_S_lyase_PatB"/>
    <property type="match status" value="1"/>
</dbReference>
<dbReference type="AlphaFoldDB" id="A0AAE3IQW3"/>
<evidence type="ECO:0000256" key="1">
    <source>
        <dbReference type="ARBA" id="ARBA00001933"/>
    </source>
</evidence>
<evidence type="ECO:0000313" key="7">
    <source>
        <dbReference type="EMBL" id="MCU9612766.1"/>
    </source>
</evidence>
<dbReference type="Gene3D" id="3.40.640.10">
    <property type="entry name" value="Type I PLP-dependent aspartate aminotransferase-like (Major domain)"/>
    <property type="match status" value="1"/>
</dbReference>
<reference evidence="7" key="1">
    <citation type="submission" date="2022-10" db="EMBL/GenBank/DDBJ databases">
        <title>Description of Fervidibacillus gen. nov. in the family Fervidibacillaceae fam. nov. with two species, Fervidibacillus albus sp. nov., and Fervidibacillus halotolerans sp. nov., isolated from tidal flat sediments.</title>
        <authorList>
            <person name="Kwon K.K."/>
            <person name="Yang S.-H."/>
        </authorList>
    </citation>
    <scope>NUCLEOTIDE SEQUENCE</scope>
    <source>
        <strain evidence="7">JCM 19140</strain>
    </source>
</reference>
<comment type="caution">
    <text evidence="7">The sequence shown here is derived from an EMBL/GenBank/DDBJ whole genome shotgun (WGS) entry which is preliminary data.</text>
</comment>
<proteinExistence type="inferred from homology"/>
<dbReference type="EC" id="4.4.1.13" evidence="2"/>
<keyword evidence="8" id="KW-1185">Reference proteome</keyword>
<dbReference type="EMBL" id="JAOUSF010000002">
    <property type="protein sequence ID" value="MCU9612766.1"/>
    <property type="molecule type" value="Genomic_DNA"/>
</dbReference>
<dbReference type="GO" id="GO:0047804">
    <property type="term" value="F:cysteine-S-conjugate beta-lyase activity"/>
    <property type="evidence" value="ECO:0007669"/>
    <property type="project" value="UniProtKB-EC"/>
</dbReference>
<evidence type="ECO:0000259" key="6">
    <source>
        <dbReference type="Pfam" id="PF00155"/>
    </source>
</evidence>
<dbReference type="InterPro" id="IPR051798">
    <property type="entry name" value="Class-II_PLP-Dep_Aminotrans"/>
</dbReference>
<dbReference type="GO" id="GO:0008483">
    <property type="term" value="F:transaminase activity"/>
    <property type="evidence" value="ECO:0007669"/>
    <property type="project" value="UniProtKB-KW"/>
</dbReference>
<protein>
    <recommendedName>
        <fullName evidence="2">cysteine-S-conjugate beta-lyase</fullName>
        <ecNumber evidence="2">4.4.1.13</ecNumber>
    </recommendedName>
</protein>
<feature type="domain" description="Aminotransferase class I/classII large" evidence="6">
    <location>
        <begin position="83"/>
        <end position="383"/>
    </location>
</feature>
<keyword evidence="7" id="KW-0808">Transferase</keyword>
<accession>A0AAE3IQW3</accession>
<dbReference type="InterPro" id="IPR004839">
    <property type="entry name" value="Aminotransferase_I/II_large"/>
</dbReference>
<evidence type="ECO:0000256" key="4">
    <source>
        <dbReference type="ARBA" id="ARBA00023239"/>
    </source>
</evidence>
<dbReference type="Proteomes" id="UP001209318">
    <property type="component" value="Unassembled WGS sequence"/>
</dbReference>
<dbReference type="RefSeq" id="WP_263071977.1">
    <property type="nucleotide sequence ID" value="NZ_JAOUSF010000002.1"/>
</dbReference>
<gene>
    <name evidence="7" type="ORF">OEV98_04290</name>
</gene>
<evidence type="ECO:0000256" key="2">
    <source>
        <dbReference type="ARBA" id="ARBA00012224"/>
    </source>
</evidence>
<dbReference type="Gene3D" id="3.90.1150.10">
    <property type="entry name" value="Aspartate Aminotransferase, domain 1"/>
    <property type="match status" value="1"/>
</dbReference>
<dbReference type="Pfam" id="PF00155">
    <property type="entry name" value="Aminotran_1_2"/>
    <property type="match status" value="1"/>
</dbReference>
<name>A0AAE3IQW3_9BACI</name>
<dbReference type="PANTHER" id="PTHR43525:SF1">
    <property type="entry name" value="PROTEIN MALY"/>
    <property type="match status" value="1"/>
</dbReference>
<keyword evidence="7" id="KW-0032">Aminotransferase</keyword>
<dbReference type="PANTHER" id="PTHR43525">
    <property type="entry name" value="PROTEIN MALY"/>
    <property type="match status" value="1"/>
</dbReference>
<dbReference type="InterPro" id="IPR015422">
    <property type="entry name" value="PyrdxlP-dep_Trfase_small"/>
</dbReference>
<keyword evidence="3" id="KW-0663">Pyridoxal phosphate</keyword>
<evidence type="ECO:0000256" key="5">
    <source>
        <dbReference type="ARBA" id="ARBA00037974"/>
    </source>
</evidence>
<dbReference type="SUPFAM" id="SSF53383">
    <property type="entry name" value="PLP-dependent transferases"/>
    <property type="match status" value="1"/>
</dbReference>
<sequence length="388" mass="43816">MTTIFHDQINRLNTNSVKWDGLKNVFGSEDLLPMWVADMDFASPLVIKNSLIKRAEHGVFGYGIPPENVPLTVKNWVLKRYHWSITEEWLLPSSGVVTAIAFSIQALTEEGDQVLVQSPVYPPFFQMIENNNRKIVNNPLVLRDGAYEIDFADFEEKLQSGVKLFILCNPHNPVGRVWRREELLKIGELCKKYNVHIVSDEIHADIIHKPNIHVPIASLSKAFEEITITCIAPSKTFNIPGLQASIMIIPNEEIRTKVQNVQGKIGFHGINIFGSLALEAAYSGGEQWLDELLPYLKENISYAQKFIENELPLVQLIPTEGTYLLWINCRAIGLSHEELMDKLINKGKLALESGIKYGFGGDGFVRMNIGCPRPTLEEGLRRFKHALS</sequence>
<comment type="similarity">
    <text evidence="5">Belongs to the class-II pyridoxal-phosphate-dependent aminotransferase family. MalY/PatB cystathionine beta-lyase subfamily.</text>
</comment>
<evidence type="ECO:0000256" key="3">
    <source>
        <dbReference type="ARBA" id="ARBA00022898"/>
    </source>
</evidence>
<organism evidence="7 8">
    <name type="scientific">Perspicuibacillus lycopersici</name>
    <dbReference type="NCBI Taxonomy" id="1325689"/>
    <lineage>
        <taxon>Bacteria</taxon>
        <taxon>Bacillati</taxon>
        <taxon>Bacillota</taxon>
        <taxon>Bacilli</taxon>
        <taxon>Bacillales</taxon>
        <taxon>Bacillaceae</taxon>
        <taxon>Perspicuibacillus</taxon>
    </lineage>
</organism>
<dbReference type="CDD" id="cd00609">
    <property type="entry name" value="AAT_like"/>
    <property type="match status" value="1"/>
</dbReference>
<dbReference type="InterPro" id="IPR027619">
    <property type="entry name" value="C-S_lyase_PatB-like"/>
</dbReference>